<dbReference type="InterPro" id="IPR001347">
    <property type="entry name" value="SIS_dom"/>
</dbReference>
<protein>
    <submittedName>
        <fullName evidence="4">Iron dicitrate transport regulator FecR</fullName>
    </submittedName>
</protein>
<dbReference type="EMBL" id="QFYR01000002">
    <property type="protein sequence ID" value="RAK52869.1"/>
    <property type="molecule type" value="Genomic_DNA"/>
</dbReference>
<dbReference type="InterPro" id="IPR046348">
    <property type="entry name" value="SIS_dom_sf"/>
</dbReference>
<keyword evidence="1" id="KW-0808">Transferase</keyword>
<feature type="domain" description="SIS" evidence="3">
    <location>
        <begin position="190"/>
        <end position="323"/>
    </location>
</feature>
<dbReference type="InterPro" id="IPR035490">
    <property type="entry name" value="GlmS/FrlB_SIS"/>
</dbReference>
<keyword evidence="2" id="KW-0677">Repeat</keyword>
<evidence type="ECO:0000259" key="3">
    <source>
        <dbReference type="PROSITE" id="PS51464"/>
    </source>
</evidence>
<evidence type="ECO:0000313" key="4">
    <source>
        <dbReference type="EMBL" id="RAK52869.1"/>
    </source>
</evidence>
<dbReference type="GO" id="GO:0008483">
    <property type="term" value="F:transaminase activity"/>
    <property type="evidence" value="ECO:0007669"/>
    <property type="project" value="UniProtKB-KW"/>
</dbReference>
<evidence type="ECO:0000256" key="1">
    <source>
        <dbReference type="ARBA" id="ARBA00022576"/>
    </source>
</evidence>
<name>A0A328ADZ4_9CAUL</name>
<dbReference type="Proteomes" id="UP000249725">
    <property type="component" value="Unassembled WGS sequence"/>
</dbReference>
<reference evidence="5" key="1">
    <citation type="submission" date="2018-05" db="EMBL/GenBank/DDBJ databases">
        <authorList>
            <person name="Li X."/>
        </authorList>
    </citation>
    <scope>NUCLEOTIDE SEQUENCE [LARGE SCALE GENOMIC DNA]</scope>
    <source>
        <strain evidence="5">YIM 73061</strain>
    </source>
</reference>
<dbReference type="Pfam" id="PF01380">
    <property type="entry name" value="SIS"/>
    <property type="match status" value="2"/>
</dbReference>
<sequence>MHQEAAEAAEAVARLLMANRAAVRSLAGELRAQPPRAVVTCARGSSDHAATFAKYLIETSAGVLTSSAAMSVSSVYEARQDLDGVLFLAISQSGRSPDLLASVRAARDAGARVVAMVNDETAPLAELAHTTLPLHAGPERSVAATKSFITALAAIAQLVAAWTEDAELEAALDALPEQLSQAWSLDWPEVVANLLEAQSLYVLGRGVGFAVAQEAALKFKETCGLHAEGFSAAEVLHGPMALVERGFPLLVFTQDDPTRDSVIALADQLRQRGAEVMLAATDAPGALPAVSAHPTLQPILQIQSFYKAVNALSVARGLDPDNPPHLRKVTETV</sequence>
<evidence type="ECO:0000313" key="5">
    <source>
        <dbReference type="Proteomes" id="UP000249725"/>
    </source>
</evidence>
<comment type="caution">
    <text evidence="4">The sequence shown here is derived from an EMBL/GenBank/DDBJ whole genome shotgun (WGS) entry which is preliminary data.</text>
</comment>
<dbReference type="GO" id="GO:1901135">
    <property type="term" value="P:carbohydrate derivative metabolic process"/>
    <property type="evidence" value="ECO:0007669"/>
    <property type="project" value="InterPro"/>
</dbReference>
<keyword evidence="5" id="KW-1185">Reference proteome</keyword>
<dbReference type="AlphaFoldDB" id="A0A328ADZ4"/>
<dbReference type="CDD" id="cd05008">
    <property type="entry name" value="SIS_GlmS_GlmD_1"/>
    <property type="match status" value="1"/>
</dbReference>
<dbReference type="PANTHER" id="PTHR10937:SF8">
    <property type="entry name" value="AMINOTRANSFERASE-RELATED"/>
    <property type="match status" value="1"/>
</dbReference>
<dbReference type="SUPFAM" id="SSF53697">
    <property type="entry name" value="SIS domain"/>
    <property type="match status" value="1"/>
</dbReference>
<dbReference type="CDD" id="cd05009">
    <property type="entry name" value="SIS_GlmS_GlmD_2"/>
    <property type="match status" value="1"/>
</dbReference>
<dbReference type="PANTHER" id="PTHR10937">
    <property type="entry name" value="GLUCOSAMINE--FRUCTOSE-6-PHOSPHATE AMINOTRANSFERASE, ISOMERIZING"/>
    <property type="match status" value="1"/>
</dbReference>
<dbReference type="GO" id="GO:0097367">
    <property type="term" value="F:carbohydrate derivative binding"/>
    <property type="evidence" value="ECO:0007669"/>
    <property type="project" value="InterPro"/>
</dbReference>
<feature type="domain" description="SIS" evidence="3">
    <location>
        <begin position="26"/>
        <end position="177"/>
    </location>
</feature>
<proteinExistence type="predicted"/>
<dbReference type="OrthoDB" id="9761808at2"/>
<dbReference type="RefSeq" id="WP_111515154.1">
    <property type="nucleotide sequence ID" value="NZ_QFYR01000002.1"/>
</dbReference>
<dbReference type="InterPro" id="IPR035466">
    <property type="entry name" value="GlmS/AgaS_SIS"/>
</dbReference>
<evidence type="ECO:0000256" key="2">
    <source>
        <dbReference type="ARBA" id="ARBA00022737"/>
    </source>
</evidence>
<accession>A0A328ADZ4</accession>
<keyword evidence="1" id="KW-0032">Aminotransferase</keyword>
<gene>
    <name evidence="4" type="ORF">DJ018_11870</name>
</gene>
<dbReference type="PROSITE" id="PS51464">
    <property type="entry name" value="SIS"/>
    <property type="match status" value="2"/>
</dbReference>
<dbReference type="Gene3D" id="3.40.50.10490">
    <property type="entry name" value="Glucose-6-phosphate isomerase like protein, domain 1"/>
    <property type="match status" value="2"/>
</dbReference>
<organism evidence="4 5">
    <name type="scientific">Phenylobacterium deserti</name>
    <dbReference type="NCBI Taxonomy" id="1914756"/>
    <lineage>
        <taxon>Bacteria</taxon>
        <taxon>Pseudomonadati</taxon>
        <taxon>Pseudomonadota</taxon>
        <taxon>Alphaproteobacteria</taxon>
        <taxon>Caulobacterales</taxon>
        <taxon>Caulobacteraceae</taxon>
        <taxon>Phenylobacterium</taxon>
    </lineage>
</organism>